<evidence type="ECO:0000256" key="2">
    <source>
        <dbReference type="ARBA" id="ARBA00023134"/>
    </source>
</evidence>
<dbReference type="GO" id="GO:0008312">
    <property type="term" value="F:7S RNA binding"/>
    <property type="evidence" value="ECO:0007669"/>
    <property type="project" value="TreeGrafter"/>
</dbReference>
<dbReference type="InterPro" id="IPR026960">
    <property type="entry name" value="RVT-Znf"/>
</dbReference>
<dbReference type="Proteomes" id="UP000541444">
    <property type="component" value="Unassembled WGS sequence"/>
</dbReference>
<dbReference type="GO" id="GO:0005525">
    <property type="term" value="F:GTP binding"/>
    <property type="evidence" value="ECO:0007669"/>
    <property type="project" value="UniProtKB-KW"/>
</dbReference>
<dbReference type="OrthoDB" id="10250817at2759"/>
<evidence type="ECO:0000313" key="6">
    <source>
        <dbReference type="Proteomes" id="UP000541444"/>
    </source>
</evidence>
<comment type="caution">
    <text evidence="5">The sequence shown here is derived from an EMBL/GenBank/DDBJ whole genome shotgun (WGS) entry which is preliminary data.</text>
</comment>
<dbReference type="SMART" id="SM00962">
    <property type="entry name" value="SRP54"/>
    <property type="match status" value="1"/>
</dbReference>
<dbReference type="InterPro" id="IPR027417">
    <property type="entry name" value="P-loop_NTPase"/>
</dbReference>
<sequence>MRDSMHSAKHCSRVKEGHVVGMILTDVTVMVLHYWLMWSKLRMGVFVTFYLLVVEFLMSWSVLLWMRYSASYKDECIIVISPEYLFLGSGVLHNKQASYASYYVRLSLQNSDPSYKLSECGLVKIKKFVVELLMSGLETTGLGSGLVSLKCSPNFFSILATYNKRVFTNLVIVVAGWLHFKPPWMSYSISHKVECMLVTAPIYLFLGSGLLPNKQASYASYYVRLSLQTPSNLNECGLVMMDKLVAELLMSDLETTGQGSGLISLKCSPTFFSILTTYNKRVFTNLVTDVVDFYDVALRLNPTLIEPQSPGTLNSDGKTGFLSIQGWFEAGSQIISLYPNQYGYSKSGWPFVLGNSYTRMDLVVLLRHITKWPRSIGIFRYNWIDNRLKHICSCIQKTQFHSNVETQNPTLIESQSFRTIAAEGKSGYLSNKVWSVIPFPNQHCYLNDQNDNYTRTFSGTKGPLHEAKWASLSGNGENTLFWKDPWHPNGILLERFQLNFRYESTLHINAKVSAIITNGRWKIPEHIACMLSDNILLPIHYVDIIGNTEDRVVWTPSKNEIYTLAMTYTALRPRRDKVAWFTIPWKKISTARCNFTAWRAFSGTLRTQNRLIQMKILLTASCYICGQPGEDECHLFMGCLLSQDLWSKLLNKSAISRSIGTLEEEVEWMLSLNLGSTRTAIIKAIFCTMISFIRMERNLKHFENKLIIPKSTLNSICAEIGARIEHTLDGTVDSEETRALCASWSVPTTKTTLETKTTDGIPLLVLVTCNKDPPWECLAILNAALEKIRTIQDFGIMFNYKEANSCVHFLASYHNVIGKSLLSPCSVPNGSQALLDRDATGTSLPMTEIRDKEGLRWSLKPLGLYSNLDGRRIFNHAKGSVKPLSGNLGDGDKLEIRGRTLMLVMVRLVEIGKIGDWEERNNGVECVSVGEDGMVNLVCLGGDSKLLSRQLVVITWQAHPRSSEMIMMRTMTLSFSDGIGHCLYVYVGLQGSGKTTACTKYAFHYQKKGWKPTIVCADTFRAGAFDQLKHNATKAKIPFYGRYMESNPVKIAVEDTSGRRKQEASLFEEMRQVSEATKSDLVIFVMNSSIGQAAFDQAQAFKQSVSVGTAIITKMDGHAKEGGALSAVAAIKSPVIFIRTGDHMVEFEIFDVKPFVSRILGMGDWPGFMDKIHEV</sequence>
<dbReference type="EMBL" id="JACGCM010000140">
    <property type="protein sequence ID" value="KAF6175892.1"/>
    <property type="molecule type" value="Genomic_DNA"/>
</dbReference>
<dbReference type="GO" id="GO:0005786">
    <property type="term" value="C:signal recognition particle, endoplasmic reticulum targeting"/>
    <property type="evidence" value="ECO:0007669"/>
    <property type="project" value="TreeGrafter"/>
</dbReference>
<keyword evidence="2" id="KW-0342">GTP-binding</keyword>
<keyword evidence="1" id="KW-0547">Nucleotide-binding</keyword>
<evidence type="ECO:0000259" key="4">
    <source>
        <dbReference type="SMART" id="SM00962"/>
    </source>
</evidence>
<organism evidence="5 6">
    <name type="scientific">Kingdonia uniflora</name>
    <dbReference type="NCBI Taxonomy" id="39325"/>
    <lineage>
        <taxon>Eukaryota</taxon>
        <taxon>Viridiplantae</taxon>
        <taxon>Streptophyta</taxon>
        <taxon>Embryophyta</taxon>
        <taxon>Tracheophyta</taxon>
        <taxon>Spermatophyta</taxon>
        <taxon>Magnoliopsida</taxon>
        <taxon>Ranunculales</taxon>
        <taxon>Circaeasteraceae</taxon>
        <taxon>Kingdonia</taxon>
    </lineage>
</organism>
<dbReference type="CDD" id="cd17875">
    <property type="entry name" value="SRP54_G"/>
    <property type="match status" value="1"/>
</dbReference>
<dbReference type="SUPFAM" id="SSF52540">
    <property type="entry name" value="P-loop containing nucleoside triphosphate hydrolases"/>
    <property type="match status" value="1"/>
</dbReference>
<dbReference type="AlphaFoldDB" id="A0A7J7P9C1"/>
<evidence type="ECO:0000313" key="5">
    <source>
        <dbReference type="EMBL" id="KAF6175892.1"/>
    </source>
</evidence>
<dbReference type="GO" id="GO:0006616">
    <property type="term" value="P:SRP-dependent cotranslational protein targeting to membrane, translocation"/>
    <property type="evidence" value="ECO:0007669"/>
    <property type="project" value="TreeGrafter"/>
</dbReference>
<feature type="domain" description="SRP54-type proteins GTP-binding" evidence="4">
    <location>
        <begin position="983"/>
        <end position="1161"/>
    </location>
</feature>
<accession>A0A7J7P9C1</accession>
<dbReference type="PANTHER" id="PTHR11564">
    <property type="entry name" value="SIGNAL RECOGNITION PARTICLE 54K PROTEIN SRP54"/>
    <property type="match status" value="1"/>
</dbReference>
<name>A0A7J7P9C1_9MAGN</name>
<dbReference type="GO" id="GO:0005829">
    <property type="term" value="C:cytosol"/>
    <property type="evidence" value="ECO:0007669"/>
    <property type="project" value="TreeGrafter"/>
</dbReference>
<feature type="transmembrane region" description="Helical" evidence="3">
    <location>
        <begin position="43"/>
        <end position="65"/>
    </location>
</feature>
<keyword evidence="3" id="KW-0472">Membrane</keyword>
<evidence type="ECO:0000256" key="3">
    <source>
        <dbReference type="SAM" id="Phobius"/>
    </source>
</evidence>
<gene>
    <name evidence="5" type="ORF">GIB67_003380</name>
</gene>
<dbReference type="GO" id="GO:0003924">
    <property type="term" value="F:GTPase activity"/>
    <property type="evidence" value="ECO:0007669"/>
    <property type="project" value="InterPro"/>
</dbReference>
<dbReference type="PANTHER" id="PTHR11564:SF5">
    <property type="entry name" value="SIGNAL RECOGNITION PARTICLE SUBUNIT SRP54"/>
    <property type="match status" value="1"/>
</dbReference>
<evidence type="ECO:0000256" key="1">
    <source>
        <dbReference type="ARBA" id="ARBA00022741"/>
    </source>
</evidence>
<dbReference type="Pfam" id="PF00448">
    <property type="entry name" value="SRP54"/>
    <property type="match status" value="1"/>
</dbReference>
<protein>
    <recommendedName>
        <fullName evidence="4">SRP54-type proteins GTP-binding domain-containing protein</fullName>
    </recommendedName>
</protein>
<dbReference type="GO" id="GO:0030942">
    <property type="term" value="F:endoplasmic reticulum signal peptide binding"/>
    <property type="evidence" value="ECO:0007669"/>
    <property type="project" value="TreeGrafter"/>
</dbReference>
<keyword evidence="6" id="KW-1185">Reference proteome</keyword>
<dbReference type="Pfam" id="PF13966">
    <property type="entry name" value="zf-RVT"/>
    <property type="match status" value="1"/>
</dbReference>
<reference evidence="5 6" key="1">
    <citation type="journal article" date="2020" name="IScience">
        <title>Genome Sequencing of the Endangered Kingdonia uniflora (Circaeasteraceae, Ranunculales) Reveals Potential Mechanisms of Evolutionary Specialization.</title>
        <authorList>
            <person name="Sun Y."/>
            <person name="Deng T."/>
            <person name="Zhang A."/>
            <person name="Moore M.J."/>
            <person name="Landis J.B."/>
            <person name="Lin N."/>
            <person name="Zhang H."/>
            <person name="Zhang X."/>
            <person name="Huang J."/>
            <person name="Zhang X."/>
            <person name="Sun H."/>
            <person name="Wang H."/>
        </authorList>
    </citation>
    <scope>NUCLEOTIDE SEQUENCE [LARGE SCALE GENOMIC DNA]</scope>
    <source>
        <strain evidence="5">TB1705</strain>
        <tissue evidence="5">Leaf</tissue>
    </source>
</reference>
<keyword evidence="3" id="KW-1133">Transmembrane helix</keyword>
<proteinExistence type="predicted"/>
<dbReference type="InterPro" id="IPR000897">
    <property type="entry name" value="SRP54_GTPase_dom"/>
</dbReference>
<feature type="transmembrane region" description="Helical" evidence="3">
    <location>
        <begin position="20"/>
        <end position="37"/>
    </location>
</feature>
<dbReference type="Gene3D" id="3.40.50.300">
    <property type="entry name" value="P-loop containing nucleotide triphosphate hydrolases"/>
    <property type="match status" value="1"/>
</dbReference>
<dbReference type="InterPro" id="IPR022941">
    <property type="entry name" value="SRP54"/>
</dbReference>
<keyword evidence="3" id="KW-0812">Transmembrane</keyword>